<feature type="region of interest" description="Disordered" evidence="4">
    <location>
        <begin position="97"/>
        <end position="119"/>
    </location>
</feature>
<dbReference type="InterPro" id="IPR016187">
    <property type="entry name" value="CTDL_fold"/>
</dbReference>
<dbReference type="Gene3D" id="3.10.100.10">
    <property type="entry name" value="Mannose-Binding Protein A, subunit A"/>
    <property type="match status" value="1"/>
</dbReference>
<keyword evidence="7" id="KW-1185">Reference proteome</keyword>
<feature type="domain" description="C-type lectin" evidence="5">
    <location>
        <begin position="295"/>
        <end position="406"/>
    </location>
</feature>
<evidence type="ECO:0000313" key="8">
    <source>
        <dbReference type="RefSeq" id="XP_019631599.1"/>
    </source>
</evidence>
<dbReference type="RefSeq" id="XP_019631599.1">
    <property type="nucleotide sequence ID" value="XM_019776040.1"/>
</dbReference>
<organism evidence="7 8">
    <name type="scientific">Branchiostoma belcheri</name>
    <name type="common">Amphioxus</name>
    <dbReference type="NCBI Taxonomy" id="7741"/>
    <lineage>
        <taxon>Eukaryota</taxon>
        <taxon>Metazoa</taxon>
        <taxon>Chordata</taxon>
        <taxon>Cephalochordata</taxon>
        <taxon>Leptocardii</taxon>
        <taxon>Amphioxiformes</taxon>
        <taxon>Branchiostomatidae</taxon>
        <taxon>Branchiostoma</taxon>
    </lineage>
</organism>
<evidence type="ECO:0000259" key="5">
    <source>
        <dbReference type="PROSITE" id="PS50041"/>
    </source>
</evidence>
<dbReference type="InterPro" id="IPR000001">
    <property type="entry name" value="Kringle"/>
</dbReference>
<dbReference type="SUPFAM" id="SSF57567">
    <property type="entry name" value="Serine protease inhibitors"/>
    <property type="match status" value="1"/>
</dbReference>
<dbReference type="GO" id="GO:0005615">
    <property type="term" value="C:extracellular space"/>
    <property type="evidence" value="ECO:0007669"/>
    <property type="project" value="TreeGrafter"/>
</dbReference>
<dbReference type="InterPro" id="IPR036084">
    <property type="entry name" value="Ser_inhib-like_sf"/>
</dbReference>
<dbReference type="Pfam" id="PF00059">
    <property type="entry name" value="Lectin_C"/>
    <property type="match status" value="1"/>
</dbReference>
<dbReference type="PANTHER" id="PTHR24261:SF7">
    <property type="entry name" value="KRINGLE DOMAIN-CONTAINING PROTEIN"/>
    <property type="match status" value="1"/>
</dbReference>
<dbReference type="SMART" id="SM00130">
    <property type="entry name" value="KR"/>
    <property type="match status" value="1"/>
</dbReference>
<evidence type="ECO:0000259" key="6">
    <source>
        <dbReference type="PROSITE" id="PS50070"/>
    </source>
</evidence>
<dbReference type="Gene3D" id="2.10.25.10">
    <property type="entry name" value="Laminin"/>
    <property type="match status" value="1"/>
</dbReference>
<reference evidence="8" key="1">
    <citation type="submission" date="2025-08" db="UniProtKB">
        <authorList>
            <consortium name="RefSeq"/>
        </authorList>
    </citation>
    <scope>IDENTIFICATION</scope>
    <source>
        <tissue evidence="8">Gonad</tissue>
    </source>
</reference>
<dbReference type="SUPFAM" id="SSF56436">
    <property type="entry name" value="C-type lectin-like"/>
    <property type="match status" value="1"/>
</dbReference>
<dbReference type="InterPro" id="IPR013806">
    <property type="entry name" value="Kringle-like"/>
</dbReference>
<sequence length="416" mass="47231">MRRTPGYCWDMLVRTVVCKETIYEQLVEKIWDGNLPRCDKGYAWKDKKCIPMDQCRSITTKEECCSLSLHHPESCRVGDGASYRGTVSVTRTGKTCQRWDSQTPHSHTRTPENFPSSGLEQNYCRNPDGDPEGLWCYTTDPGSRWEYCNVPPCVANCPANSHWLQHGSACRPSCDDPSPKCTKGTRTNVPAGCHCETGHVWEGDVCVPLSDCPARSCQQGGKTYQLGETWARQDVPGTTCSCSQNGTVHCERKKCPHGELIGKDGMWTCKKPGKVVCPKGYSKPRAHGRDRRFLCYRFEKRPTTYRQATDTCRAEGGRLVTTRDKKSRDQVLIRFRKTRQSTVWIGLSDQETEEKLMWSDGVPYSVNSWYMRSSNTPDNDCAYVSRLHGYKWLLGECSSKRAFLCELDLFATSRED</sequence>
<dbReference type="CDD" id="cd19941">
    <property type="entry name" value="TIL"/>
    <property type="match status" value="1"/>
</dbReference>
<evidence type="ECO:0000256" key="4">
    <source>
        <dbReference type="SAM" id="MobiDB-lite"/>
    </source>
</evidence>
<comment type="caution">
    <text evidence="3">Lacks conserved residue(s) required for the propagation of feature annotation.</text>
</comment>
<dbReference type="InterPro" id="IPR002919">
    <property type="entry name" value="TIL_dom"/>
</dbReference>
<evidence type="ECO:0000313" key="7">
    <source>
        <dbReference type="Proteomes" id="UP000515135"/>
    </source>
</evidence>
<dbReference type="PRINTS" id="PR00018">
    <property type="entry name" value="KRINGLE"/>
</dbReference>
<feature type="domain" description="Kringle" evidence="6">
    <location>
        <begin position="74"/>
        <end position="153"/>
    </location>
</feature>
<evidence type="ECO:0000256" key="3">
    <source>
        <dbReference type="PROSITE-ProRule" id="PRU00121"/>
    </source>
</evidence>
<dbReference type="AlphaFoldDB" id="A0A6P4ZCH0"/>
<dbReference type="InterPro" id="IPR016186">
    <property type="entry name" value="C-type_lectin-like/link_sf"/>
</dbReference>
<accession>A0A6P4ZCH0</accession>
<proteinExistence type="predicted"/>
<dbReference type="GO" id="GO:0005102">
    <property type="term" value="F:signaling receptor binding"/>
    <property type="evidence" value="ECO:0007669"/>
    <property type="project" value="TreeGrafter"/>
</dbReference>
<dbReference type="InterPro" id="IPR018056">
    <property type="entry name" value="Kringle_CS"/>
</dbReference>
<dbReference type="Gene3D" id="2.10.70.10">
    <property type="entry name" value="Complement Module, domain 1"/>
    <property type="match status" value="1"/>
</dbReference>
<dbReference type="InterPro" id="IPR038178">
    <property type="entry name" value="Kringle_sf"/>
</dbReference>
<dbReference type="CDD" id="cd00108">
    <property type="entry name" value="KR"/>
    <property type="match status" value="1"/>
</dbReference>
<dbReference type="Pfam" id="PF00051">
    <property type="entry name" value="Kringle"/>
    <property type="match status" value="1"/>
</dbReference>
<dbReference type="GO" id="GO:0004175">
    <property type="term" value="F:endopeptidase activity"/>
    <property type="evidence" value="ECO:0007669"/>
    <property type="project" value="TreeGrafter"/>
</dbReference>
<dbReference type="PROSITE" id="PS50070">
    <property type="entry name" value="KRINGLE_2"/>
    <property type="match status" value="1"/>
</dbReference>
<name>A0A6P4ZCH0_BRABE</name>
<evidence type="ECO:0000256" key="1">
    <source>
        <dbReference type="ARBA" id="ARBA00022572"/>
    </source>
</evidence>
<dbReference type="KEGG" id="bbel:109475439"/>
<keyword evidence="2" id="KW-1015">Disulfide bond</keyword>
<dbReference type="OrthoDB" id="4473401at2759"/>
<dbReference type="Proteomes" id="UP000515135">
    <property type="component" value="Unplaced"/>
</dbReference>
<dbReference type="InterPro" id="IPR050759">
    <property type="entry name" value="Serine_protease_kringle"/>
</dbReference>
<dbReference type="InterPro" id="IPR001304">
    <property type="entry name" value="C-type_lectin-like"/>
</dbReference>
<dbReference type="Gene3D" id="2.40.20.10">
    <property type="entry name" value="Plasminogen Kringle 4"/>
    <property type="match status" value="1"/>
</dbReference>
<evidence type="ECO:0000256" key="2">
    <source>
        <dbReference type="ARBA" id="ARBA00023157"/>
    </source>
</evidence>
<dbReference type="CDD" id="cd00037">
    <property type="entry name" value="CLECT"/>
    <property type="match status" value="1"/>
</dbReference>
<dbReference type="Pfam" id="PF01826">
    <property type="entry name" value="TIL"/>
    <property type="match status" value="1"/>
</dbReference>
<protein>
    <submittedName>
        <fullName evidence="8">Plasminogen-like</fullName>
    </submittedName>
</protein>
<dbReference type="SMART" id="SM00034">
    <property type="entry name" value="CLECT"/>
    <property type="match status" value="1"/>
</dbReference>
<keyword evidence="1 3" id="KW-0420">Kringle</keyword>
<dbReference type="PROSITE" id="PS50041">
    <property type="entry name" value="C_TYPE_LECTIN_2"/>
    <property type="match status" value="1"/>
</dbReference>
<gene>
    <name evidence="8" type="primary">LOC109475439</name>
</gene>
<dbReference type="PANTHER" id="PTHR24261">
    <property type="entry name" value="PLASMINOGEN-RELATED"/>
    <property type="match status" value="1"/>
</dbReference>
<dbReference type="SUPFAM" id="SSF57440">
    <property type="entry name" value="Kringle-like"/>
    <property type="match status" value="1"/>
</dbReference>
<dbReference type="FunFam" id="2.40.20.10:FF:000020">
    <property type="entry name" value="Uncharacterized protein"/>
    <property type="match status" value="1"/>
</dbReference>
<dbReference type="PROSITE" id="PS00021">
    <property type="entry name" value="KRINGLE_1"/>
    <property type="match status" value="1"/>
</dbReference>
<dbReference type="GeneID" id="109475439"/>